<protein>
    <submittedName>
        <fullName evidence="2">Uncharacterized protein</fullName>
    </submittedName>
</protein>
<reference evidence="2 3" key="1">
    <citation type="submission" date="2014-06" db="EMBL/GenBank/DDBJ databases">
        <authorList>
            <person name="Swart Estienne"/>
        </authorList>
    </citation>
    <scope>NUCLEOTIDE SEQUENCE [LARGE SCALE GENOMIC DNA]</scope>
    <source>
        <strain evidence="2 3">130c</strain>
    </source>
</reference>
<feature type="compositionally biased region" description="Low complexity" evidence="1">
    <location>
        <begin position="86"/>
        <end position="99"/>
    </location>
</feature>
<proteinExistence type="predicted"/>
<accession>A0A078APM6</accession>
<keyword evidence="3" id="KW-1185">Reference proteome</keyword>
<feature type="region of interest" description="Disordered" evidence="1">
    <location>
        <begin position="335"/>
        <end position="358"/>
    </location>
</feature>
<dbReference type="AlphaFoldDB" id="A0A078APM6"/>
<feature type="compositionally biased region" description="Basic and acidic residues" evidence="1">
    <location>
        <begin position="167"/>
        <end position="185"/>
    </location>
</feature>
<evidence type="ECO:0000313" key="2">
    <source>
        <dbReference type="EMBL" id="CDW84330.1"/>
    </source>
</evidence>
<feature type="region of interest" description="Disordered" evidence="1">
    <location>
        <begin position="79"/>
        <end position="191"/>
    </location>
</feature>
<dbReference type="Proteomes" id="UP000039865">
    <property type="component" value="Unassembled WGS sequence"/>
</dbReference>
<dbReference type="OrthoDB" id="21284at2759"/>
<name>A0A078APM6_STYLE</name>
<dbReference type="EMBL" id="CCKQ01012706">
    <property type="protein sequence ID" value="CDW84330.1"/>
    <property type="molecule type" value="Genomic_DNA"/>
</dbReference>
<feature type="region of interest" description="Disordered" evidence="1">
    <location>
        <begin position="1"/>
        <end position="28"/>
    </location>
</feature>
<feature type="compositionally biased region" description="Basic and acidic residues" evidence="1">
    <location>
        <begin position="347"/>
        <end position="358"/>
    </location>
</feature>
<organism evidence="2 3">
    <name type="scientific">Stylonychia lemnae</name>
    <name type="common">Ciliate</name>
    <dbReference type="NCBI Taxonomy" id="5949"/>
    <lineage>
        <taxon>Eukaryota</taxon>
        <taxon>Sar</taxon>
        <taxon>Alveolata</taxon>
        <taxon>Ciliophora</taxon>
        <taxon>Intramacronucleata</taxon>
        <taxon>Spirotrichea</taxon>
        <taxon>Stichotrichia</taxon>
        <taxon>Sporadotrichida</taxon>
        <taxon>Oxytrichidae</taxon>
        <taxon>Stylonychinae</taxon>
        <taxon>Stylonychia</taxon>
    </lineage>
</organism>
<gene>
    <name evidence="2" type="primary">Contig9415.g10068</name>
    <name evidence="2" type="ORF">STYLEM_13390</name>
</gene>
<dbReference type="InParanoid" id="A0A078APM6"/>
<evidence type="ECO:0000313" key="3">
    <source>
        <dbReference type="Proteomes" id="UP000039865"/>
    </source>
</evidence>
<evidence type="ECO:0000256" key="1">
    <source>
        <dbReference type="SAM" id="MobiDB-lite"/>
    </source>
</evidence>
<sequence>MEGGDLNTTNQQNQELNSPENLLRQIPQYQPQILQQQQQLQDNALNPEQYQLQAQNYSQAYQTNMAPNQNYTTSLNQYQTNQSAGQQLQQQQQQQQQLQQDEHLSDFSDFSDNSDEEEDNNRLNPGDIQQNQQQSLLRKRKRRESADNNNIDQDRDRLSGENEENKDDQSRDQEGLNKDSHHPTEYDDDGVDLDLFEGGLKTAKFIMKNGCCRECMKAFSKTGKVYYQLFNIYLVMFVLSSKTLKKSNFTCKRIRDKRQEIKNKLKKEGKYYSKRQRLLDSDDEELQLGNEYDEWNKSRKEFCNIIQNITHLNMYLLGVGVPMRQPSYILGRPPEFVAKTQGGEPVQQDRRGRRESDS</sequence>